<gene>
    <name evidence="1" type="ORF">F3Y22_tig00001478pilonHSYRG00288</name>
</gene>
<evidence type="ECO:0000313" key="1">
    <source>
        <dbReference type="EMBL" id="KAE8733175.1"/>
    </source>
</evidence>
<dbReference type="AlphaFoldDB" id="A0A6A3CUD1"/>
<dbReference type="EMBL" id="VEPZ02000123">
    <property type="protein sequence ID" value="KAE8733175.1"/>
    <property type="molecule type" value="Genomic_DNA"/>
</dbReference>
<comment type="caution">
    <text evidence="1">The sequence shown here is derived from an EMBL/GenBank/DDBJ whole genome shotgun (WGS) entry which is preliminary data.</text>
</comment>
<organism evidence="1 2">
    <name type="scientific">Hibiscus syriacus</name>
    <name type="common">Rose of Sharon</name>
    <dbReference type="NCBI Taxonomy" id="106335"/>
    <lineage>
        <taxon>Eukaryota</taxon>
        <taxon>Viridiplantae</taxon>
        <taxon>Streptophyta</taxon>
        <taxon>Embryophyta</taxon>
        <taxon>Tracheophyta</taxon>
        <taxon>Spermatophyta</taxon>
        <taxon>Magnoliopsida</taxon>
        <taxon>eudicotyledons</taxon>
        <taxon>Gunneridae</taxon>
        <taxon>Pentapetalae</taxon>
        <taxon>rosids</taxon>
        <taxon>malvids</taxon>
        <taxon>Malvales</taxon>
        <taxon>Malvaceae</taxon>
        <taxon>Malvoideae</taxon>
        <taxon>Hibiscus</taxon>
    </lineage>
</organism>
<dbReference type="Proteomes" id="UP000436088">
    <property type="component" value="Unassembled WGS sequence"/>
</dbReference>
<keyword evidence="2" id="KW-1185">Reference proteome</keyword>
<accession>A0A6A3CUD1</accession>
<dbReference type="UniPathway" id="UPA00378"/>
<evidence type="ECO:0000313" key="2">
    <source>
        <dbReference type="Proteomes" id="UP000436088"/>
    </source>
</evidence>
<reference evidence="1" key="1">
    <citation type="submission" date="2019-09" db="EMBL/GenBank/DDBJ databases">
        <title>Draft genome information of white flower Hibiscus syriacus.</title>
        <authorList>
            <person name="Kim Y.-M."/>
        </authorList>
    </citation>
    <scope>NUCLEOTIDE SEQUENCE [LARGE SCALE GENOMIC DNA]</scope>
    <source>
        <strain evidence="1">YM2019G1</strain>
    </source>
</reference>
<protein>
    <submittedName>
        <fullName evidence="1">Uncharacterized protein</fullName>
    </submittedName>
</protein>
<name>A0A6A3CUD1_HIBSY</name>
<sequence length="155" mass="17320">MNPSIGNSVRLETSTWNATGELNVLHKYANEDVSLGSWFIGLDVEHVDDRRLWCGTAPDCERKAQADDAAKTKMHYGPQTSCKRLGIQLGEDTHERACIDIHRVYLPPTAVTKHEDKSTCLKTLNSLNSGELYKKFPAIVMRSITNLCGQHFAAF</sequence>
<proteinExistence type="predicted"/>